<organism evidence="1 2">
    <name type="scientific">Paraglomus occultum</name>
    <dbReference type="NCBI Taxonomy" id="144539"/>
    <lineage>
        <taxon>Eukaryota</taxon>
        <taxon>Fungi</taxon>
        <taxon>Fungi incertae sedis</taxon>
        <taxon>Mucoromycota</taxon>
        <taxon>Glomeromycotina</taxon>
        <taxon>Glomeromycetes</taxon>
        <taxon>Paraglomerales</taxon>
        <taxon>Paraglomeraceae</taxon>
        <taxon>Paraglomus</taxon>
    </lineage>
</organism>
<protein>
    <submittedName>
        <fullName evidence="1">3538_t:CDS:1</fullName>
    </submittedName>
</protein>
<name>A0A9N8ZZT6_9GLOM</name>
<feature type="non-terminal residue" evidence="1">
    <location>
        <position position="82"/>
    </location>
</feature>
<evidence type="ECO:0000313" key="2">
    <source>
        <dbReference type="Proteomes" id="UP000789572"/>
    </source>
</evidence>
<sequence>KIKVEAEGGGVVFEDGISIFEDADGRVVVGGSGSGGGAERKDDETDELWLKRHCDEKLGLGLCEPAGVVMDVDDVKGAESLR</sequence>
<comment type="caution">
    <text evidence="1">The sequence shown here is derived from an EMBL/GenBank/DDBJ whole genome shotgun (WGS) entry which is preliminary data.</text>
</comment>
<gene>
    <name evidence="1" type="ORF">POCULU_LOCUS3176</name>
</gene>
<dbReference type="AlphaFoldDB" id="A0A9N8ZZT6"/>
<keyword evidence="2" id="KW-1185">Reference proteome</keyword>
<proteinExistence type="predicted"/>
<reference evidence="1" key="1">
    <citation type="submission" date="2021-06" db="EMBL/GenBank/DDBJ databases">
        <authorList>
            <person name="Kallberg Y."/>
            <person name="Tangrot J."/>
            <person name="Rosling A."/>
        </authorList>
    </citation>
    <scope>NUCLEOTIDE SEQUENCE</scope>
    <source>
        <strain evidence="1">IA702</strain>
    </source>
</reference>
<evidence type="ECO:0000313" key="1">
    <source>
        <dbReference type="EMBL" id="CAG8513121.1"/>
    </source>
</evidence>
<dbReference type="EMBL" id="CAJVPJ010000334">
    <property type="protein sequence ID" value="CAG8513121.1"/>
    <property type="molecule type" value="Genomic_DNA"/>
</dbReference>
<dbReference type="Proteomes" id="UP000789572">
    <property type="component" value="Unassembled WGS sequence"/>
</dbReference>
<accession>A0A9N8ZZT6</accession>